<keyword evidence="1" id="KW-0472">Membrane</keyword>
<dbReference type="OrthoDB" id="2563277at2759"/>
<protein>
    <submittedName>
        <fullName evidence="2">Uncharacterized protein</fullName>
    </submittedName>
</protein>
<accession>A0A9P6DMG3</accession>
<sequence length="503" mass="56415">MVETIAEEVPEPHSSLYFSGSSLSGITSTVPSAHFEFSQAHEPQVHIADWEEDAGGEVMRRYYALWKEALDMIQQSKQGWIPTSSFKPPQDPVAIQAFYDYSDLSPVPLWESDAKETHPDPVAPPFRDHGTSIRLSEATANPKTLTVASNNSAESQRQGFWFLCGWTWILLWLSLLFLQWNLSGMDVLDSKIVCTLDFALSVYTLPYSPQSLRIYHKPRLSAKFTASHCSLFLMMVELSNLFVCMGVPLMDSGFRPNHWINHKEKLFSKGLVFSTSYTTLSFGFNSHSRKPIQLSALVLEVSSDSVKHVKTSFIGVHPYSTILKGKPDIPIVVSECVPNSEKQLRLWGFERLKDNQIKWFLTMTRRGNSTKSLAAITRDPEDRECLRQDIVWLHSGVYQRPSPLASDPAAFSKWSLWTTGKELPCVRPIETLNSKRKAIESAEGDSTAKRVWKEGNRLPPINAIEVSEVSEEAPGPMVLVWSDGGGDANMKGTIDGVCTHHLP</sequence>
<evidence type="ECO:0000313" key="3">
    <source>
        <dbReference type="Proteomes" id="UP000886523"/>
    </source>
</evidence>
<keyword evidence="3" id="KW-1185">Reference proteome</keyword>
<organism evidence="2 3">
    <name type="scientific">Hydnum rufescens UP504</name>
    <dbReference type="NCBI Taxonomy" id="1448309"/>
    <lineage>
        <taxon>Eukaryota</taxon>
        <taxon>Fungi</taxon>
        <taxon>Dikarya</taxon>
        <taxon>Basidiomycota</taxon>
        <taxon>Agaricomycotina</taxon>
        <taxon>Agaricomycetes</taxon>
        <taxon>Cantharellales</taxon>
        <taxon>Hydnaceae</taxon>
        <taxon>Hydnum</taxon>
    </lineage>
</organism>
<gene>
    <name evidence="2" type="ORF">BS47DRAFT_1442897</name>
</gene>
<name>A0A9P6DMG3_9AGAM</name>
<dbReference type="EMBL" id="MU129248">
    <property type="protein sequence ID" value="KAF9504234.1"/>
    <property type="molecule type" value="Genomic_DNA"/>
</dbReference>
<dbReference type="Proteomes" id="UP000886523">
    <property type="component" value="Unassembled WGS sequence"/>
</dbReference>
<reference evidence="2" key="1">
    <citation type="journal article" date="2020" name="Nat. Commun.">
        <title>Large-scale genome sequencing of mycorrhizal fungi provides insights into the early evolution of symbiotic traits.</title>
        <authorList>
            <person name="Miyauchi S."/>
            <person name="Kiss E."/>
            <person name="Kuo A."/>
            <person name="Drula E."/>
            <person name="Kohler A."/>
            <person name="Sanchez-Garcia M."/>
            <person name="Morin E."/>
            <person name="Andreopoulos B."/>
            <person name="Barry K.W."/>
            <person name="Bonito G."/>
            <person name="Buee M."/>
            <person name="Carver A."/>
            <person name="Chen C."/>
            <person name="Cichocki N."/>
            <person name="Clum A."/>
            <person name="Culley D."/>
            <person name="Crous P.W."/>
            <person name="Fauchery L."/>
            <person name="Girlanda M."/>
            <person name="Hayes R.D."/>
            <person name="Keri Z."/>
            <person name="LaButti K."/>
            <person name="Lipzen A."/>
            <person name="Lombard V."/>
            <person name="Magnuson J."/>
            <person name="Maillard F."/>
            <person name="Murat C."/>
            <person name="Nolan M."/>
            <person name="Ohm R.A."/>
            <person name="Pangilinan J."/>
            <person name="Pereira M.F."/>
            <person name="Perotto S."/>
            <person name="Peter M."/>
            <person name="Pfister S."/>
            <person name="Riley R."/>
            <person name="Sitrit Y."/>
            <person name="Stielow J.B."/>
            <person name="Szollosi G."/>
            <person name="Zifcakova L."/>
            <person name="Stursova M."/>
            <person name="Spatafora J.W."/>
            <person name="Tedersoo L."/>
            <person name="Vaario L.M."/>
            <person name="Yamada A."/>
            <person name="Yan M."/>
            <person name="Wang P."/>
            <person name="Xu J."/>
            <person name="Bruns T."/>
            <person name="Baldrian P."/>
            <person name="Vilgalys R."/>
            <person name="Dunand C."/>
            <person name="Henrissat B."/>
            <person name="Grigoriev I.V."/>
            <person name="Hibbett D."/>
            <person name="Nagy L.G."/>
            <person name="Martin F.M."/>
        </authorList>
    </citation>
    <scope>NUCLEOTIDE SEQUENCE</scope>
    <source>
        <strain evidence="2">UP504</strain>
    </source>
</reference>
<evidence type="ECO:0000313" key="2">
    <source>
        <dbReference type="EMBL" id="KAF9504234.1"/>
    </source>
</evidence>
<keyword evidence="1" id="KW-0812">Transmembrane</keyword>
<proteinExistence type="predicted"/>
<dbReference type="AlphaFoldDB" id="A0A9P6DMG3"/>
<keyword evidence="1" id="KW-1133">Transmembrane helix</keyword>
<comment type="caution">
    <text evidence="2">The sequence shown here is derived from an EMBL/GenBank/DDBJ whole genome shotgun (WGS) entry which is preliminary data.</text>
</comment>
<feature type="transmembrane region" description="Helical" evidence="1">
    <location>
        <begin position="159"/>
        <end position="178"/>
    </location>
</feature>
<evidence type="ECO:0000256" key="1">
    <source>
        <dbReference type="SAM" id="Phobius"/>
    </source>
</evidence>